<gene>
    <name evidence="1" type="primary">ORF67824</name>
</gene>
<accession>A0A0B6ZM41</accession>
<protein>
    <submittedName>
        <fullName evidence="1">Uncharacterized protein</fullName>
    </submittedName>
</protein>
<evidence type="ECO:0000313" key="1">
    <source>
        <dbReference type="EMBL" id="CEK68805.1"/>
    </source>
</evidence>
<proteinExistence type="predicted"/>
<name>A0A0B6ZM41_9EUPU</name>
<sequence>QMKQSGLELTTFRIQDKLLSHFTTETPPVFCKAYKHIISEHQSQNVPLSVSCVNTLMKLLSTIFLSG</sequence>
<feature type="non-terminal residue" evidence="1">
    <location>
        <position position="1"/>
    </location>
</feature>
<dbReference type="EMBL" id="HACG01021940">
    <property type="protein sequence ID" value="CEK68805.1"/>
    <property type="molecule type" value="Transcribed_RNA"/>
</dbReference>
<organism evidence="1">
    <name type="scientific">Arion vulgaris</name>
    <dbReference type="NCBI Taxonomy" id="1028688"/>
    <lineage>
        <taxon>Eukaryota</taxon>
        <taxon>Metazoa</taxon>
        <taxon>Spiralia</taxon>
        <taxon>Lophotrochozoa</taxon>
        <taxon>Mollusca</taxon>
        <taxon>Gastropoda</taxon>
        <taxon>Heterobranchia</taxon>
        <taxon>Euthyneura</taxon>
        <taxon>Panpulmonata</taxon>
        <taxon>Eupulmonata</taxon>
        <taxon>Stylommatophora</taxon>
        <taxon>Helicina</taxon>
        <taxon>Arionoidea</taxon>
        <taxon>Arionidae</taxon>
        <taxon>Arion</taxon>
    </lineage>
</organism>
<dbReference type="AlphaFoldDB" id="A0A0B6ZM41"/>
<reference evidence="1" key="1">
    <citation type="submission" date="2014-12" db="EMBL/GenBank/DDBJ databases">
        <title>Insight into the proteome of Arion vulgaris.</title>
        <authorList>
            <person name="Aradska J."/>
            <person name="Bulat T."/>
            <person name="Smidak R."/>
            <person name="Sarate P."/>
            <person name="Gangsoo J."/>
            <person name="Sialana F."/>
            <person name="Bilban M."/>
            <person name="Lubec G."/>
        </authorList>
    </citation>
    <scope>NUCLEOTIDE SEQUENCE</scope>
    <source>
        <tissue evidence="1">Skin</tissue>
    </source>
</reference>